<dbReference type="Proteomes" id="UP000179807">
    <property type="component" value="Unassembled WGS sequence"/>
</dbReference>
<keyword evidence="1" id="KW-0175">Coiled coil</keyword>
<dbReference type="RefSeq" id="XP_068367925.1">
    <property type="nucleotide sequence ID" value="XM_068491087.1"/>
</dbReference>
<organism evidence="3 4">
    <name type="scientific">Tritrichomonas foetus</name>
    <dbReference type="NCBI Taxonomy" id="1144522"/>
    <lineage>
        <taxon>Eukaryota</taxon>
        <taxon>Metamonada</taxon>
        <taxon>Parabasalia</taxon>
        <taxon>Tritrichomonadida</taxon>
        <taxon>Tritrichomonadidae</taxon>
        <taxon>Tritrichomonas</taxon>
    </lineage>
</organism>
<evidence type="ECO:0000256" key="2">
    <source>
        <dbReference type="SAM" id="MobiDB-lite"/>
    </source>
</evidence>
<evidence type="ECO:0000313" key="3">
    <source>
        <dbReference type="EMBL" id="OHT14789.1"/>
    </source>
</evidence>
<feature type="compositionally biased region" description="Basic residues" evidence="2">
    <location>
        <begin position="245"/>
        <end position="255"/>
    </location>
</feature>
<evidence type="ECO:0000313" key="4">
    <source>
        <dbReference type="Proteomes" id="UP000179807"/>
    </source>
</evidence>
<feature type="region of interest" description="Disordered" evidence="2">
    <location>
        <begin position="838"/>
        <end position="893"/>
    </location>
</feature>
<evidence type="ECO:0000256" key="1">
    <source>
        <dbReference type="SAM" id="Coils"/>
    </source>
</evidence>
<dbReference type="GeneID" id="94825791"/>
<feature type="compositionally biased region" description="Basic and acidic residues" evidence="2">
    <location>
        <begin position="266"/>
        <end position="275"/>
    </location>
</feature>
<proteinExistence type="predicted"/>
<protein>
    <submittedName>
        <fullName evidence="3">Uncharacterized protein</fullName>
    </submittedName>
</protein>
<gene>
    <name evidence="3" type="ORF">TRFO_03085</name>
</gene>
<feature type="compositionally biased region" description="Basic residues" evidence="2">
    <location>
        <begin position="543"/>
        <end position="553"/>
    </location>
</feature>
<dbReference type="VEuPathDB" id="TrichDB:TRFO_03085"/>
<reference evidence="3" key="1">
    <citation type="submission" date="2016-10" db="EMBL/GenBank/DDBJ databases">
        <authorList>
            <person name="Benchimol M."/>
            <person name="Almeida L.G."/>
            <person name="Vasconcelos A.T."/>
            <person name="Perreira-Neves A."/>
            <person name="Rosa I.A."/>
            <person name="Tasca T."/>
            <person name="Bogo M.R."/>
            <person name="de Souza W."/>
        </authorList>
    </citation>
    <scope>NUCLEOTIDE SEQUENCE [LARGE SCALE GENOMIC DNA]</scope>
    <source>
        <strain evidence="3">K</strain>
    </source>
</reference>
<feature type="region of interest" description="Disordered" evidence="2">
    <location>
        <begin position="530"/>
        <end position="580"/>
    </location>
</feature>
<comment type="caution">
    <text evidence="3">The sequence shown here is derived from an EMBL/GenBank/DDBJ whole genome shotgun (WGS) entry which is preliminary data.</text>
</comment>
<keyword evidence="4" id="KW-1185">Reference proteome</keyword>
<feature type="compositionally biased region" description="Basic and acidic residues" evidence="2">
    <location>
        <begin position="554"/>
        <end position="580"/>
    </location>
</feature>
<dbReference type="AlphaFoldDB" id="A0A1J4KYX7"/>
<dbReference type="EMBL" id="MLAK01000325">
    <property type="protein sequence ID" value="OHT14789.1"/>
    <property type="molecule type" value="Genomic_DNA"/>
</dbReference>
<feature type="compositionally biased region" description="Basic and acidic residues" evidence="2">
    <location>
        <begin position="285"/>
        <end position="302"/>
    </location>
</feature>
<name>A0A1J4KYX7_9EUKA</name>
<feature type="coiled-coil region" evidence="1">
    <location>
        <begin position="352"/>
        <end position="379"/>
    </location>
</feature>
<feature type="region of interest" description="Disordered" evidence="2">
    <location>
        <begin position="242"/>
        <end position="302"/>
    </location>
</feature>
<accession>A0A1J4KYX7</accession>
<sequence>MKMKNFFRIGALNNGPISAVYFDDDPIVQSPTGQIFIVIQGGGVLVMTISTEIVGNEVVAILSDLISFPTLFKDYNILDMQIFRIKAPKTLKKLKKELQAEAKNILHSFNSNSDSNDYEFFVEEIGKYLKEINEKIENKEAIFKKLILNLDKLSYTKKDIQNYCLKFDKNIKKKDEKDFSYVNISNLEKNEDFFSPINNFYQIWLKSCILAKSISDEEKSTCSLFCQCNELIKNIHNILEENKNPKNKKNQKSKPKSNNNEEEVDFKDIKEYSTRKEHKNKKAHKTQEEKTQNEPKNQDITEKDFDKDLNKLLKTKYMKIKEVFDSIKLKLKEFVEKPDTIINATIRKDIKIKDLIQKLQEKEQNIHQITKKMNDLHTTIIEFYNDNKFDLNKKLPLNSGTKFSHNTDPYCLNSFMFEKGMNDLKILIDGLKFKASKLIDAEKSLKSFVSHSRCIFEREKNEKDNFMIYNYLVFLAEDRIIRAYSKESPAAILTKLREKYHSNKNYENGKLTDFEYFYEIQIKPNKKDQDYIQTQGHNSSSKAQKKSGKKPKEKAKNAKEKYQISEQTTGKDKGKSNEKMKKEVIEKNKMQKTTTNKKAESKNMKTFTIDKKSKLIFKPPKFCPTIKLPSFYVVRYDKNDDVCKCVVIKFSDNKKEDPIVIQDYPKYQFMKQMKLNYYQITPSGMVIVQSRFGPNFGIAYEVSSFIMEEKYVDNQEIGKCLWKQDIEDYSVLPILSAHISPKSGLIIYNSMNIKIIDRSNADKESFDRLLQINNSIMIRKARKHLAMTKYQHLSAFFLLVVYAVNQWLKAESKPINEESEENSIVPILLNQSPDPISSQNHAKYKVESQTHIKTPNKTKTKNSTYKNKDKLTSSTNNEIKNPNHKDNEQLNEKSPKLDIDQAKKAVDDLILSAPCSKMRVYLFLLNEEELNEKINFVLTKKENDGKLLNKFRQFRIEFLQTYVLRSINPKFTRQLSALFLMILDEKIQDYVFNSTDEKLINIKQFTKDYLSVLPSMDSALYITKCYPILDATSFVYDTYDFESLNYNKTQVLTEKALSKIQTYLITANYDHMINSINSIVDLYSFCFTKDNTNISNWREIDDMLRYVTQFAIEFNQQYDIAFKRLEKENKSLPNCPSTIISLFIYMKYKNLETKPITDYLVKYYKGKPEAKNDLLYSIYVSLNDSKEMEILQCRYDKTLAIYRSIKHSVQAAQLLTQQEMSAVALDVVLDSKSPVSAIKLATTMNDENKSLYLI</sequence>
<feature type="compositionally biased region" description="Basic and acidic residues" evidence="2">
    <location>
        <begin position="881"/>
        <end position="893"/>
    </location>
</feature>